<dbReference type="Gene3D" id="2.170.150.70">
    <property type="match status" value="1"/>
</dbReference>
<feature type="domain" description="CENP-V/GFA" evidence="4">
    <location>
        <begin position="8"/>
        <end position="120"/>
    </location>
</feature>
<accession>A0ABV6ZT10</accession>
<evidence type="ECO:0000256" key="3">
    <source>
        <dbReference type="ARBA" id="ARBA00022833"/>
    </source>
</evidence>
<protein>
    <submittedName>
        <fullName evidence="5">GFA family protein</fullName>
    </submittedName>
</protein>
<gene>
    <name evidence="5" type="ORF">ACFOOR_00410</name>
</gene>
<dbReference type="InterPro" id="IPR006913">
    <property type="entry name" value="CENP-V/GFA"/>
</dbReference>
<sequence>MSVETKPRHGGCHCGAVRFTADLPDSVAALSCNCSICAMTGFIHVIVPEADFHLESGADNLTDYRFNTGTAQHLFCKTCGVKSFYRPRSHPDAWSVNLRCFDADQGLSGRIEPFDGANWEASIASINPDMAEAH</sequence>
<comment type="caution">
    <text evidence="5">The sequence shown here is derived from an EMBL/GenBank/DDBJ whole genome shotgun (WGS) entry which is preliminary data.</text>
</comment>
<keyword evidence="6" id="KW-1185">Reference proteome</keyword>
<reference evidence="6" key="1">
    <citation type="journal article" date="2019" name="Int. J. Syst. Evol. Microbiol.">
        <title>The Global Catalogue of Microorganisms (GCM) 10K type strain sequencing project: providing services to taxonomists for standard genome sequencing and annotation.</title>
        <authorList>
            <consortium name="The Broad Institute Genomics Platform"/>
            <consortium name="The Broad Institute Genome Sequencing Center for Infectious Disease"/>
            <person name="Wu L."/>
            <person name="Ma J."/>
        </authorList>
    </citation>
    <scope>NUCLEOTIDE SEQUENCE [LARGE SCALE GENOMIC DNA]</scope>
    <source>
        <strain evidence="6">KCTC 52487</strain>
    </source>
</reference>
<dbReference type="PROSITE" id="PS51891">
    <property type="entry name" value="CENP_V_GFA"/>
    <property type="match status" value="1"/>
</dbReference>
<dbReference type="Pfam" id="PF04828">
    <property type="entry name" value="GFA"/>
    <property type="match status" value="1"/>
</dbReference>
<evidence type="ECO:0000313" key="6">
    <source>
        <dbReference type="Proteomes" id="UP001595379"/>
    </source>
</evidence>
<dbReference type="RefSeq" id="WP_343163724.1">
    <property type="nucleotide sequence ID" value="NZ_JBHRSV010000001.1"/>
</dbReference>
<dbReference type="EMBL" id="JBHRSV010000001">
    <property type="protein sequence ID" value="MFC2924561.1"/>
    <property type="molecule type" value="Genomic_DNA"/>
</dbReference>
<dbReference type="InterPro" id="IPR011057">
    <property type="entry name" value="Mss4-like_sf"/>
</dbReference>
<dbReference type="Proteomes" id="UP001595379">
    <property type="component" value="Unassembled WGS sequence"/>
</dbReference>
<dbReference type="SUPFAM" id="SSF51316">
    <property type="entry name" value="Mss4-like"/>
    <property type="match status" value="1"/>
</dbReference>
<keyword evidence="3" id="KW-0862">Zinc</keyword>
<comment type="similarity">
    <text evidence="1">Belongs to the Gfa family.</text>
</comment>
<name>A0ABV6ZT10_9PROT</name>
<evidence type="ECO:0000256" key="2">
    <source>
        <dbReference type="ARBA" id="ARBA00022723"/>
    </source>
</evidence>
<evidence type="ECO:0000259" key="4">
    <source>
        <dbReference type="PROSITE" id="PS51891"/>
    </source>
</evidence>
<dbReference type="InterPro" id="IPR052355">
    <property type="entry name" value="CENP-V-like"/>
</dbReference>
<evidence type="ECO:0000256" key="1">
    <source>
        <dbReference type="ARBA" id="ARBA00005495"/>
    </source>
</evidence>
<dbReference type="PANTHER" id="PTHR28620">
    <property type="entry name" value="CENTROMERE PROTEIN V"/>
    <property type="match status" value="1"/>
</dbReference>
<evidence type="ECO:0000313" key="5">
    <source>
        <dbReference type="EMBL" id="MFC2924561.1"/>
    </source>
</evidence>
<keyword evidence="2" id="KW-0479">Metal-binding</keyword>
<proteinExistence type="inferred from homology"/>
<organism evidence="5 6">
    <name type="scientific">Hyphobacterium vulgare</name>
    <dbReference type="NCBI Taxonomy" id="1736751"/>
    <lineage>
        <taxon>Bacteria</taxon>
        <taxon>Pseudomonadati</taxon>
        <taxon>Pseudomonadota</taxon>
        <taxon>Alphaproteobacteria</taxon>
        <taxon>Maricaulales</taxon>
        <taxon>Maricaulaceae</taxon>
        <taxon>Hyphobacterium</taxon>
    </lineage>
</organism>
<dbReference type="PANTHER" id="PTHR28620:SF1">
    <property type="entry name" value="CENP-V_GFA DOMAIN-CONTAINING PROTEIN"/>
    <property type="match status" value="1"/>
</dbReference>